<feature type="domain" description="Polyketide synthase-like methyltransferase" evidence="5">
    <location>
        <begin position="18"/>
        <end position="218"/>
    </location>
</feature>
<dbReference type="EMBL" id="JAUOZU010000018">
    <property type="protein sequence ID" value="MDO6966517.1"/>
    <property type="molecule type" value="Genomic_DNA"/>
</dbReference>
<dbReference type="GO" id="GO:0032259">
    <property type="term" value="P:methylation"/>
    <property type="evidence" value="ECO:0007669"/>
    <property type="project" value="UniProtKB-KW"/>
</dbReference>
<reference evidence="6" key="2">
    <citation type="submission" date="2023-07" db="EMBL/GenBank/DDBJ databases">
        <authorList>
            <person name="Shen H."/>
        </authorList>
    </citation>
    <scope>NUCLEOTIDE SEQUENCE</scope>
    <source>
        <strain evidence="6">TNR-22</strain>
    </source>
</reference>
<protein>
    <submittedName>
        <fullName evidence="6">Methyltransferase domain-containing protein</fullName>
    </submittedName>
</protein>
<organism evidence="6 7">
    <name type="scientific">Rhizobium alvei</name>
    <dbReference type="NCBI Taxonomy" id="1132659"/>
    <lineage>
        <taxon>Bacteria</taxon>
        <taxon>Pseudomonadati</taxon>
        <taxon>Pseudomonadota</taxon>
        <taxon>Alphaproteobacteria</taxon>
        <taxon>Hyphomicrobiales</taxon>
        <taxon>Rhizobiaceae</taxon>
        <taxon>Rhizobium/Agrobacterium group</taxon>
        <taxon>Rhizobium</taxon>
    </lineage>
</organism>
<dbReference type="RefSeq" id="WP_304378446.1">
    <property type="nucleotide sequence ID" value="NZ_JAUOZU010000018.1"/>
</dbReference>
<proteinExistence type="predicted"/>
<evidence type="ECO:0000313" key="7">
    <source>
        <dbReference type="Proteomes" id="UP001174932"/>
    </source>
</evidence>
<dbReference type="PANTHER" id="PTHR44307:SF2">
    <property type="entry name" value="PHOSPHOETHANOLAMINE METHYLTRANSFERASE ISOFORM X1"/>
    <property type="match status" value="1"/>
</dbReference>
<dbReference type="Proteomes" id="UP001174932">
    <property type="component" value="Unassembled WGS sequence"/>
</dbReference>
<name>A0ABT8YT38_9HYPH</name>
<evidence type="ECO:0000313" key="6">
    <source>
        <dbReference type="EMBL" id="MDO6966517.1"/>
    </source>
</evidence>
<accession>A0ABT8YT38</accession>
<comment type="caution">
    <text evidence="6">The sequence shown here is derived from an EMBL/GenBank/DDBJ whole genome shotgun (WGS) entry which is preliminary data.</text>
</comment>
<evidence type="ECO:0000259" key="5">
    <source>
        <dbReference type="SMART" id="SM00828"/>
    </source>
</evidence>
<dbReference type="Pfam" id="PF13847">
    <property type="entry name" value="Methyltransf_31"/>
    <property type="match status" value="1"/>
</dbReference>
<dbReference type="InterPro" id="IPR020803">
    <property type="entry name" value="MeTfrase_dom"/>
</dbReference>
<dbReference type="InterPro" id="IPR029063">
    <property type="entry name" value="SAM-dependent_MTases_sf"/>
</dbReference>
<sequence>MTAEMQRDAEYDDEHMRFLELIWGDGYLSPGGPSEVERILHGIDLAGLRVLDLGCGSGGITLFIAERFSPRHMTGFDVERPVIERARERAAKAGLSDRVDFVQAAPGRLPFDDGEFDLVFSKDAMVHVPDKDAVFAEIFRVLKPGGRFAASDWLIGHDEPPSQDMLNYIEAEGLSFGMASPARYRQAMAKAGFVDIRTESRNEWYRKEAAGELAQLTGPLYDQAVALTSPAFIDKNIRTWTAMQKVLDSGEHCPTHLAATKPGAG</sequence>
<dbReference type="GO" id="GO:0008168">
    <property type="term" value="F:methyltransferase activity"/>
    <property type="evidence" value="ECO:0007669"/>
    <property type="project" value="UniProtKB-KW"/>
</dbReference>
<keyword evidence="7" id="KW-1185">Reference proteome</keyword>
<reference evidence="6" key="1">
    <citation type="journal article" date="2015" name="Int. J. Syst. Evol. Microbiol.">
        <title>Rhizobium alvei sp. nov., isolated from a freshwater river.</title>
        <authorList>
            <person name="Sheu S.Y."/>
            <person name="Huang H.W."/>
            <person name="Young C.C."/>
            <person name="Chen W.M."/>
        </authorList>
    </citation>
    <scope>NUCLEOTIDE SEQUENCE</scope>
    <source>
        <strain evidence="6">TNR-22</strain>
    </source>
</reference>
<keyword evidence="3" id="KW-0808">Transferase</keyword>
<dbReference type="CDD" id="cd02440">
    <property type="entry name" value="AdoMet_MTases"/>
    <property type="match status" value="1"/>
</dbReference>
<dbReference type="InterPro" id="IPR025714">
    <property type="entry name" value="Methyltranfer_dom"/>
</dbReference>
<comment type="pathway">
    <text evidence="1">Lipid metabolism.</text>
</comment>
<evidence type="ECO:0000256" key="4">
    <source>
        <dbReference type="ARBA" id="ARBA00025707"/>
    </source>
</evidence>
<dbReference type="SMART" id="SM00828">
    <property type="entry name" value="PKS_MT"/>
    <property type="match status" value="1"/>
</dbReference>
<evidence type="ECO:0000256" key="1">
    <source>
        <dbReference type="ARBA" id="ARBA00005189"/>
    </source>
</evidence>
<dbReference type="Gene3D" id="3.40.50.150">
    <property type="entry name" value="Vaccinia Virus protein VP39"/>
    <property type="match status" value="1"/>
</dbReference>
<evidence type="ECO:0000256" key="2">
    <source>
        <dbReference type="ARBA" id="ARBA00022603"/>
    </source>
</evidence>
<dbReference type="SUPFAM" id="SSF53335">
    <property type="entry name" value="S-adenosyl-L-methionine-dependent methyltransferases"/>
    <property type="match status" value="1"/>
</dbReference>
<keyword evidence="2 6" id="KW-0489">Methyltransferase</keyword>
<comment type="pathway">
    <text evidence="4">Phospholipid metabolism.</text>
</comment>
<dbReference type="PANTHER" id="PTHR44307">
    <property type="entry name" value="PHOSPHOETHANOLAMINE METHYLTRANSFERASE"/>
    <property type="match status" value="1"/>
</dbReference>
<evidence type="ECO:0000256" key="3">
    <source>
        <dbReference type="ARBA" id="ARBA00022679"/>
    </source>
</evidence>
<gene>
    <name evidence="6" type="ORF">Q4481_21390</name>
</gene>